<keyword evidence="3 4" id="KW-0413">Isomerase</keyword>
<dbReference type="Gene3D" id="2.40.100.10">
    <property type="entry name" value="Cyclophilin-like"/>
    <property type="match status" value="1"/>
</dbReference>
<dbReference type="InterPro" id="IPR020892">
    <property type="entry name" value="Cyclophilin-type_PPIase_CS"/>
</dbReference>
<evidence type="ECO:0000256" key="4">
    <source>
        <dbReference type="RuleBase" id="RU363019"/>
    </source>
</evidence>
<dbReference type="PANTHER" id="PTHR11071:SF561">
    <property type="entry name" value="PEPTIDYL-PROLYL CIS-TRANS ISOMERASE D-RELATED"/>
    <property type="match status" value="1"/>
</dbReference>
<proteinExistence type="inferred from homology"/>
<dbReference type="FunFam" id="2.40.100.10:FF:000013">
    <property type="entry name" value="Peptidyl-prolyl cis-trans isomerase"/>
    <property type="match status" value="1"/>
</dbReference>
<dbReference type="EMBL" id="CAICTM010000708">
    <property type="protein sequence ID" value="CAB9515346.1"/>
    <property type="molecule type" value="Genomic_DNA"/>
</dbReference>
<evidence type="ECO:0000259" key="6">
    <source>
        <dbReference type="PROSITE" id="PS50072"/>
    </source>
</evidence>
<keyword evidence="5" id="KW-0812">Transmembrane</keyword>
<organism evidence="7 8">
    <name type="scientific">Seminavis robusta</name>
    <dbReference type="NCBI Taxonomy" id="568900"/>
    <lineage>
        <taxon>Eukaryota</taxon>
        <taxon>Sar</taxon>
        <taxon>Stramenopiles</taxon>
        <taxon>Ochrophyta</taxon>
        <taxon>Bacillariophyta</taxon>
        <taxon>Bacillariophyceae</taxon>
        <taxon>Bacillariophycidae</taxon>
        <taxon>Naviculales</taxon>
        <taxon>Naviculaceae</taxon>
        <taxon>Seminavis</taxon>
    </lineage>
</organism>
<evidence type="ECO:0000256" key="1">
    <source>
        <dbReference type="ARBA" id="ARBA00000971"/>
    </source>
</evidence>
<dbReference type="AlphaFoldDB" id="A0A9N8E612"/>
<dbReference type="GO" id="GO:0006457">
    <property type="term" value="P:protein folding"/>
    <property type="evidence" value="ECO:0007669"/>
    <property type="project" value="InterPro"/>
</dbReference>
<keyword evidence="5" id="KW-1133">Transmembrane helix</keyword>
<keyword evidence="4" id="KW-0732">Signal</keyword>
<dbReference type="InterPro" id="IPR002130">
    <property type="entry name" value="Cyclophilin-type_PPIase_dom"/>
</dbReference>
<dbReference type="PANTHER" id="PTHR11071">
    <property type="entry name" value="PEPTIDYL-PROLYL CIS-TRANS ISOMERASE"/>
    <property type="match status" value="1"/>
</dbReference>
<dbReference type="CDD" id="cd01926">
    <property type="entry name" value="cyclophilin_ABH_like"/>
    <property type="match status" value="1"/>
</dbReference>
<evidence type="ECO:0000313" key="7">
    <source>
        <dbReference type="EMBL" id="CAB9515346.1"/>
    </source>
</evidence>
<dbReference type="GO" id="GO:0016018">
    <property type="term" value="F:cyclosporin A binding"/>
    <property type="evidence" value="ECO:0007669"/>
    <property type="project" value="TreeGrafter"/>
</dbReference>
<feature type="transmembrane region" description="Helical" evidence="5">
    <location>
        <begin position="44"/>
        <end position="63"/>
    </location>
</feature>
<dbReference type="GO" id="GO:0005737">
    <property type="term" value="C:cytoplasm"/>
    <property type="evidence" value="ECO:0007669"/>
    <property type="project" value="TreeGrafter"/>
</dbReference>
<comment type="catalytic activity">
    <reaction evidence="1 4">
        <text>[protein]-peptidylproline (omega=180) = [protein]-peptidylproline (omega=0)</text>
        <dbReference type="Rhea" id="RHEA:16237"/>
        <dbReference type="Rhea" id="RHEA-COMP:10747"/>
        <dbReference type="Rhea" id="RHEA-COMP:10748"/>
        <dbReference type="ChEBI" id="CHEBI:83833"/>
        <dbReference type="ChEBI" id="CHEBI:83834"/>
        <dbReference type="EC" id="5.2.1.8"/>
    </reaction>
</comment>
<dbReference type="EC" id="5.2.1.8" evidence="4"/>
<evidence type="ECO:0000256" key="2">
    <source>
        <dbReference type="ARBA" id="ARBA00023110"/>
    </source>
</evidence>
<keyword evidence="2 4" id="KW-0697">Rotamase</keyword>
<dbReference type="Proteomes" id="UP001153069">
    <property type="component" value="Unassembled WGS sequence"/>
</dbReference>
<dbReference type="OrthoDB" id="193499at2759"/>
<dbReference type="PRINTS" id="PR00153">
    <property type="entry name" value="CSAPPISMRASE"/>
</dbReference>
<protein>
    <recommendedName>
        <fullName evidence="4">Peptidyl-prolyl cis-trans isomerase</fullName>
        <shortName evidence="4">PPIase</shortName>
        <ecNumber evidence="4">5.2.1.8</ecNumber>
    </recommendedName>
</protein>
<dbReference type="PROSITE" id="PS00170">
    <property type="entry name" value="CSA_PPIASE_1"/>
    <property type="match status" value="1"/>
</dbReference>
<dbReference type="PROSITE" id="PS50072">
    <property type="entry name" value="CSA_PPIASE_2"/>
    <property type="match status" value="1"/>
</dbReference>
<dbReference type="GO" id="GO:0003755">
    <property type="term" value="F:peptidyl-prolyl cis-trans isomerase activity"/>
    <property type="evidence" value="ECO:0007669"/>
    <property type="project" value="UniProtKB-UniRule"/>
</dbReference>
<dbReference type="SUPFAM" id="SSF50891">
    <property type="entry name" value="Cyclophilin-like"/>
    <property type="match status" value="1"/>
</dbReference>
<name>A0A9N8E612_9STRA</name>
<keyword evidence="5" id="KW-0472">Membrane</keyword>
<evidence type="ECO:0000256" key="3">
    <source>
        <dbReference type="ARBA" id="ARBA00023235"/>
    </source>
</evidence>
<sequence length="271" mass="29242">MMTTMRSKSSTLMLFFFFFCAILPCVAANPLQSLLDVWTNMTTVERTVFCILAFFIFAGFTGLDGGKPVKAARVKLEDASSKDNPRVFFDITIDGAKTGTITMELFANIVPKTADNFKCLCTGEKGMGKAGKPLHYKGSVFHRVIPSFMCQGGDFTRGNGTGGESIYGDRFADEWVNGFIPHSEPGLLSSANCGKDTNGSQFFLTTAKTPWLNLKHVVFGRVEDGMDVVQKIEAVGSGSGTTSAKVVIADCGLVKNKIGGFTLSTNSNKKE</sequence>
<keyword evidence="8" id="KW-1185">Reference proteome</keyword>
<comment type="function">
    <text evidence="4">PPIases accelerate the folding of proteins. It catalyzes the cis-trans isomerization of proline imidic peptide bonds in oligopeptides.</text>
</comment>
<dbReference type="InterPro" id="IPR029000">
    <property type="entry name" value="Cyclophilin-like_dom_sf"/>
</dbReference>
<evidence type="ECO:0000313" key="8">
    <source>
        <dbReference type="Proteomes" id="UP001153069"/>
    </source>
</evidence>
<evidence type="ECO:0000256" key="5">
    <source>
        <dbReference type="SAM" id="Phobius"/>
    </source>
</evidence>
<feature type="domain" description="PPIase cyclophilin-type" evidence="6">
    <location>
        <begin position="88"/>
        <end position="253"/>
    </location>
</feature>
<dbReference type="Pfam" id="PF00160">
    <property type="entry name" value="Pro_isomerase"/>
    <property type="match status" value="1"/>
</dbReference>
<gene>
    <name evidence="7" type="ORF">SEMRO_709_G190900.1</name>
</gene>
<feature type="chain" id="PRO_5040548274" description="Peptidyl-prolyl cis-trans isomerase" evidence="4">
    <location>
        <begin position="29"/>
        <end position="271"/>
    </location>
</feature>
<feature type="signal peptide" evidence="4">
    <location>
        <begin position="1"/>
        <end position="28"/>
    </location>
</feature>
<comment type="caution">
    <text evidence="7">The sequence shown here is derived from an EMBL/GenBank/DDBJ whole genome shotgun (WGS) entry which is preliminary data.</text>
</comment>
<comment type="similarity">
    <text evidence="4">Belongs to the cyclophilin-type PPIase family.</text>
</comment>
<reference evidence="7" key="1">
    <citation type="submission" date="2020-06" db="EMBL/GenBank/DDBJ databases">
        <authorList>
            <consortium name="Plant Systems Biology data submission"/>
        </authorList>
    </citation>
    <scope>NUCLEOTIDE SEQUENCE</scope>
    <source>
        <strain evidence="7">D6</strain>
    </source>
</reference>
<accession>A0A9N8E612</accession>